<dbReference type="GO" id="GO:0005506">
    <property type="term" value="F:iron ion binding"/>
    <property type="evidence" value="ECO:0007669"/>
    <property type="project" value="InterPro"/>
</dbReference>
<evidence type="ECO:0000256" key="1">
    <source>
        <dbReference type="ARBA" id="ARBA00001971"/>
    </source>
</evidence>
<evidence type="ECO:0000313" key="5">
    <source>
        <dbReference type="EMBL" id="OLP83132.1"/>
    </source>
</evidence>
<dbReference type="InterPro" id="IPR002401">
    <property type="entry name" value="Cyt_P450_E_grp-I"/>
</dbReference>
<dbReference type="InterPro" id="IPR050121">
    <property type="entry name" value="Cytochrome_P450_monoxygenase"/>
</dbReference>
<dbReference type="PROSITE" id="PS00086">
    <property type="entry name" value="CYTOCHROME_P450"/>
    <property type="match status" value="1"/>
</dbReference>
<feature type="binding site" description="axial binding residue" evidence="3">
    <location>
        <position position="590"/>
    </location>
    <ligand>
        <name>heme</name>
        <dbReference type="ChEBI" id="CHEBI:30413"/>
    </ligand>
    <ligandPart>
        <name>Fe</name>
        <dbReference type="ChEBI" id="CHEBI:18248"/>
    </ligandPart>
</feature>
<dbReference type="GO" id="GO:0020037">
    <property type="term" value="F:heme binding"/>
    <property type="evidence" value="ECO:0007669"/>
    <property type="project" value="InterPro"/>
</dbReference>
<protein>
    <submittedName>
        <fullName evidence="5">Cytochrome P450 4c21</fullName>
    </submittedName>
</protein>
<organism evidence="5 6">
    <name type="scientific">Symbiodinium microadriaticum</name>
    <name type="common">Dinoflagellate</name>
    <name type="synonym">Zooxanthella microadriatica</name>
    <dbReference type="NCBI Taxonomy" id="2951"/>
    <lineage>
        <taxon>Eukaryota</taxon>
        <taxon>Sar</taxon>
        <taxon>Alveolata</taxon>
        <taxon>Dinophyceae</taxon>
        <taxon>Suessiales</taxon>
        <taxon>Symbiodiniaceae</taxon>
        <taxon>Symbiodinium</taxon>
    </lineage>
</organism>
<dbReference type="OrthoDB" id="417790at2759"/>
<accession>A0A1Q9CJN2</accession>
<dbReference type="OMA" id="HAPMEAI"/>
<dbReference type="Pfam" id="PF00067">
    <property type="entry name" value="p450"/>
    <property type="match status" value="1"/>
</dbReference>
<comment type="caution">
    <text evidence="5">The sequence shown here is derived from an EMBL/GenBank/DDBJ whole genome shotgun (WGS) entry which is preliminary data.</text>
</comment>
<keyword evidence="4" id="KW-0503">Monooxygenase</keyword>
<dbReference type="SUPFAM" id="SSF48264">
    <property type="entry name" value="Cytochrome P450"/>
    <property type="match status" value="1"/>
</dbReference>
<dbReference type="PANTHER" id="PTHR24305:SF166">
    <property type="entry name" value="CYTOCHROME P450 12A4, MITOCHONDRIAL-RELATED"/>
    <property type="match status" value="1"/>
</dbReference>
<evidence type="ECO:0000256" key="4">
    <source>
        <dbReference type="RuleBase" id="RU000461"/>
    </source>
</evidence>
<keyword evidence="3 4" id="KW-0349">Heme</keyword>
<keyword evidence="3 4" id="KW-0408">Iron</keyword>
<gene>
    <name evidence="5" type="primary">CYP4C21</name>
    <name evidence="5" type="ORF">AK812_SmicGene36143</name>
</gene>
<dbReference type="AlphaFoldDB" id="A0A1Q9CJN2"/>
<dbReference type="PRINTS" id="PR00463">
    <property type="entry name" value="EP450I"/>
</dbReference>
<evidence type="ECO:0000313" key="6">
    <source>
        <dbReference type="Proteomes" id="UP000186817"/>
    </source>
</evidence>
<evidence type="ECO:0000256" key="2">
    <source>
        <dbReference type="ARBA" id="ARBA00010617"/>
    </source>
</evidence>
<evidence type="ECO:0000256" key="3">
    <source>
        <dbReference type="PIRSR" id="PIRSR602401-1"/>
    </source>
</evidence>
<dbReference type="PANTHER" id="PTHR24305">
    <property type="entry name" value="CYTOCHROME P450"/>
    <property type="match status" value="1"/>
</dbReference>
<dbReference type="CDD" id="cd00302">
    <property type="entry name" value="cytochrome_P450"/>
    <property type="match status" value="1"/>
</dbReference>
<sequence>MSVLKNGWRLGPKATLLQRLWELPEAQRLTPVVATNSVPIPRRQLTADMREQMREQMRRRMYRLERNKPPPRHRLADLAVQASMEKFLPWRQGKISTRLATATCFQDPRSVRGFLAALLPYPIEHPATVTPQASIPSIRSSELSRLSWTILAEPRMMKSVLQIVTERRALAAVLAGAGASLLAIKLLLQSRPQRFRQVPGGWLLGVLPETQYGRLLFHKIMEWSDKYGEEGVYEYDLAGSRTVCCCSWEHAKVVLGLRSFKMQRFSAFANVTSIVAGSFFSEGERWKRERRILSPAFNAKNVESLIPAVQCVSEQLLQEIDKEVSAGKEVDFSALLPLYTADVICKTALGQELNLLQTRCPDLIDDMKVLEDAVQTRMFAPLPYWKVPGLAPWIDDGDKIKKKFDKRCQQTMKLADSGGKSITEKLRAMEGDKFTNQELLDNILVLLIAGTDTTSQVLGWVFYNLSRDQELQKQVAQEVRSLPPGELSTEQLESLHLVRAVWLETLRVTGPAAFLGFENLEEFTLAGKRQPPGTQFTVPFQYILENDPEVKKKLGNDLRSYRPSRWLGPEGIIKHPPFDTLPFGFGPRICLGMRLAEYEGLLAIARVVQKFAFMPWEKPEPEKTLSFTSNTPVEHITIGVQPRTW</sequence>
<keyword evidence="6" id="KW-1185">Reference proteome</keyword>
<dbReference type="GO" id="GO:0016705">
    <property type="term" value="F:oxidoreductase activity, acting on paired donors, with incorporation or reduction of molecular oxygen"/>
    <property type="evidence" value="ECO:0007669"/>
    <property type="project" value="InterPro"/>
</dbReference>
<dbReference type="InterPro" id="IPR017972">
    <property type="entry name" value="Cyt_P450_CS"/>
</dbReference>
<proteinExistence type="inferred from homology"/>
<keyword evidence="3 4" id="KW-0479">Metal-binding</keyword>
<dbReference type="PRINTS" id="PR00385">
    <property type="entry name" value="P450"/>
</dbReference>
<dbReference type="EMBL" id="LSRX01001139">
    <property type="protein sequence ID" value="OLP83132.1"/>
    <property type="molecule type" value="Genomic_DNA"/>
</dbReference>
<dbReference type="Gene3D" id="1.10.630.10">
    <property type="entry name" value="Cytochrome P450"/>
    <property type="match status" value="1"/>
</dbReference>
<reference evidence="5 6" key="1">
    <citation type="submission" date="2016-02" db="EMBL/GenBank/DDBJ databases">
        <title>Genome analysis of coral dinoflagellate symbionts highlights evolutionary adaptations to a symbiotic lifestyle.</title>
        <authorList>
            <person name="Aranda M."/>
            <person name="Li Y."/>
            <person name="Liew Y.J."/>
            <person name="Baumgarten S."/>
            <person name="Simakov O."/>
            <person name="Wilson M."/>
            <person name="Piel J."/>
            <person name="Ashoor H."/>
            <person name="Bougouffa S."/>
            <person name="Bajic V.B."/>
            <person name="Ryu T."/>
            <person name="Ravasi T."/>
            <person name="Bayer T."/>
            <person name="Micklem G."/>
            <person name="Kim H."/>
            <person name="Bhak J."/>
            <person name="Lajeunesse T.C."/>
            <person name="Voolstra C.R."/>
        </authorList>
    </citation>
    <scope>NUCLEOTIDE SEQUENCE [LARGE SCALE GENOMIC DNA]</scope>
    <source>
        <strain evidence="5 6">CCMP2467</strain>
    </source>
</reference>
<dbReference type="GO" id="GO:0004497">
    <property type="term" value="F:monooxygenase activity"/>
    <property type="evidence" value="ECO:0007669"/>
    <property type="project" value="UniProtKB-KW"/>
</dbReference>
<dbReference type="InterPro" id="IPR036396">
    <property type="entry name" value="Cyt_P450_sf"/>
</dbReference>
<dbReference type="Proteomes" id="UP000186817">
    <property type="component" value="Unassembled WGS sequence"/>
</dbReference>
<dbReference type="InterPro" id="IPR001128">
    <property type="entry name" value="Cyt_P450"/>
</dbReference>
<name>A0A1Q9CJN2_SYMMI</name>
<comment type="cofactor">
    <cofactor evidence="1 3">
        <name>heme</name>
        <dbReference type="ChEBI" id="CHEBI:30413"/>
    </cofactor>
</comment>
<keyword evidence="4" id="KW-0560">Oxidoreductase</keyword>
<comment type="similarity">
    <text evidence="2 4">Belongs to the cytochrome P450 family.</text>
</comment>